<dbReference type="Proteomes" id="UP001180754">
    <property type="component" value="Unassembled WGS sequence"/>
</dbReference>
<dbReference type="GO" id="GO:0016787">
    <property type="term" value="F:hydrolase activity"/>
    <property type="evidence" value="ECO:0007669"/>
    <property type="project" value="UniProtKB-KW"/>
</dbReference>
<evidence type="ECO:0000313" key="3">
    <source>
        <dbReference type="Proteomes" id="UP001180754"/>
    </source>
</evidence>
<dbReference type="InterPro" id="IPR029058">
    <property type="entry name" value="AB_hydrolase_fold"/>
</dbReference>
<name>A0ABU2X8F7_9ACTN</name>
<keyword evidence="2" id="KW-0378">Hydrolase</keyword>
<dbReference type="PANTHER" id="PTHR23024:SF24">
    <property type="entry name" value="ALPHA_BETA HYDROLASE FOLD-3 DOMAIN-CONTAINING PROTEIN"/>
    <property type="match status" value="1"/>
</dbReference>
<dbReference type="PANTHER" id="PTHR23024">
    <property type="entry name" value="ARYLACETAMIDE DEACETYLASE"/>
    <property type="match status" value="1"/>
</dbReference>
<dbReference type="InterPro" id="IPR050466">
    <property type="entry name" value="Carboxylest/Gibb_receptor"/>
</dbReference>
<evidence type="ECO:0000259" key="1">
    <source>
        <dbReference type="Pfam" id="PF07859"/>
    </source>
</evidence>
<dbReference type="SUPFAM" id="SSF53474">
    <property type="entry name" value="alpha/beta-Hydrolases"/>
    <property type="match status" value="1"/>
</dbReference>
<comment type="caution">
    <text evidence="2">The sequence shown here is derived from an EMBL/GenBank/DDBJ whole genome shotgun (WGS) entry which is preliminary data.</text>
</comment>
<accession>A0ABU2X8F7</accession>
<dbReference type="EMBL" id="JAVRFD010000002">
    <property type="protein sequence ID" value="MDT0542191.1"/>
    <property type="molecule type" value="Genomic_DNA"/>
</dbReference>
<evidence type="ECO:0000313" key="2">
    <source>
        <dbReference type="EMBL" id="MDT0542191.1"/>
    </source>
</evidence>
<dbReference type="Gene3D" id="3.40.50.1820">
    <property type="entry name" value="alpha/beta hydrolase"/>
    <property type="match status" value="1"/>
</dbReference>
<dbReference type="RefSeq" id="WP_311722543.1">
    <property type="nucleotide sequence ID" value="NZ_JAVRFD010000002.1"/>
</dbReference>
<feature type="domain" description="Alpha/beta hydrolase fold-3" evidence="1">
    <location>
        <begin position="88"/>
        <end position="294"/>
    </location>
</feature>
<dbReference type="Pfam" id="PF07859">
    <property type="entry name" value="Abhydrolase_3"/>
    <property type="match status" value="1"/>
</dbReference>
<proteinExistence type="predicted"/>
<sequence length="328" mass="35507">MSEATAVKRPPEPDFSAITAEELAAYRDAENRFRASSAARAITGDPDPGAAIDWRQVALPGRELPVRVYRPRAENGGKEADREELPLVLHVHGGSFVGTAVQCDWTNSHLAAQLPALVVSVEHRLLDQETPLSAAADDGWDVLQHVVRHAARWGVDPARTVVFGESCGALISALTAIRAREAGLRLAAQVLVNPAVDVTETMFDYASIAEYGYHPTRAMPQLRLFQRLSVPPGTDTRALSPLYADNLNGLAPALLVVPTQDAVADHGRRYAERLREAGTSVRLTEYPGARHAFLTLPGVEPQAEAARTEILDFLRAAITAGPERNAIR</sequence>
<reference evidence="2" key="1">
    <citation type="submission" date="2024-05" db="EMBL/GenBank/DDBJ databases">
        <title>30 novel species of actinomycetes from the DSMZ collection.</title>
        <authorList>
            <person name="Nouioui I."/>
        </authorList>
    </citation>
    <scope>NUCLEOTIDE SEQUENCE</scope>
    <source>
        <strain evidence="2">DSM 41529</strain>
    </source>
</reference>
<dbReference type="InterPro" id="IPR013094">
    <property type="entry name" value="AB_hydrolase_3"/>
</dbReference>
<gene>
    <name evidence="2" type="ORF">RND15_05585</name>
</gene>
<organism evidence="2 3">
    <name type="scientific">Streptomyces lonegramiae</name>
    <dbReference type="NCBI Taxonomy" id="3075524"/>
    <lineage>
        <taxon>Bacteria</taxon>
        <taxon>Bacillati</taxon>
        <taxon>Actinomycetota</taxon>
        <taxon>Actinomycetes</taxon>
        <taxon>Kitasatosporales</taxon>
        <taxon>Streptomycetaceae</taxon>
        <taxon>Streptomyces</taxon>
    </lineage>
</organism>
<keyword evidence="3" id="KW-1185">Reference proteome</keyword>
<protein>
    <submittedName>
        <fullName evidence="2">Alpha/beta hydrolase</fullName>
    </submittedName>
</protein>